<evidence type="ECO:0000313" key="3">
    <source>
        <dbReference type="Proteomes" id="UP000708208"/>
    </source>
</evidence>
<accession>A0A8J2Q604</accession>
<proteinExistence type="predicted"/>
<dbReference type="EMBL" id="CAJVCH010570656">
    <property type="protein sequence ID" value="CAG7835531.1"/>
    <property type="molecule type" value="Genomic_DNA"/>
</dbReference>
<name>A0A8J2Q604_9HEXA</name>
<protein>
    <recommendedName>
        <fullName evidence="4">Glycosyl hydrolase</fullName>
    </recommendedName>
</protein>
<reference evidence="2" key="1">
    <citation type="submission" date="2021-06" db="EMBL/GenBank/DDBJ databases">
        <authorList>
            <person name="Hodson N. C."/>
            <person name="Mongue J. A."/>
            <person name="Jaron S. K."/>
        </authorList>
    </citation>
    <scope>NUCLEOTIDE SEQUENCE</scope>
</reference>
<organism evidence="2 3">
    <name type="scientific">Allacma fusca</name>
    <dbReference type="NCBI Taxonomy" id="39272"/>
    <lineage>
        <taxon>Eukaryota</taxon>
        <taxon>Metazoa</taxon>
        <taxon>Ecdysozoa</taxon>
        <taxon>Arthropoda</taxon>
        <taxon>Hexapoda</taxon>
        <taxon>Collembola</taxon>
        <taxon>Symphypleona</taxon>
        <taxon>Sminthuridae</taxon>
        <taxon>Allacma</taxon>
    </lineage>
</organism>
<dbReference type="InterPro" id="IPR005198">
    <property type="entry name" value="Glyco_hydro_76"/>
</dbReference>
<keyword evidence="1" id="KW-0732">Signal</keyword>
<feature type="chain" id="PRO_5035260624" description="Glycosyl hydrolase" evidence="1">
    <location>
        <begin position="23"/>
        <end position="450"/>
    </location>
</feature>
<dbReference type="PANTHER" id="PTHR47791">
    <property type="entry name" value="MEIOTICALLY UP-REGULATED GENE 191 PROTEIN"/>
    <property type="match status" value="1"/>
</dbReference>
<comment type="caution">
    <text evidence="2">The sequence shown here is derived from an EMBL/GenBank/DDBJ whole genome shotgun (WGS) entry which is preliminary data.</text>
</comment>
<keyword evidence="3" id="KW-1185">Reference proteome</keyword>
<evidence type="ECO:0000313" key="2">
    <source>
        <dbReference type="EMBL" id="CAG7835531.1"/>
    </source>
</evidence>
<evidence type="ECO:0000256" key="1">
    <source>
        <dbReference type="SAM" id="SignalP"/>
    </source>
</evidence>
<dbReference type="AlphaFoldDB" id="A0A8J2Q604"/>
<dbReference type="InterPro" id="IPR053169">
    <property type="entry name" value="MUG_Protein"/>
</dbReference>
<dbReference type="OrthoDB" id="8249190at2759"/>
<sequence length="450" mass="49798">MGEKRILTALALLCLSVPLVTPSVIPKDQVCNIYCDGRDSSSATSPRIPVRVEIFGRLIELVISDVDNMAFAKITNGNPGDEVWLDRSFDGGLSWSGDSRIGYATIPGGSRVVNTVMYNVDDPKNNFRIGALRACGKAGDRNEIVCTSWARSTVLAGSRIDAAATALMQFYNDKGLWTSAGWWNAANCLTAIIDYSRVTGSTVYTYAIDNTFVKNINSEDGNFTNMYVDDVGWWGLAWVDAFDLTRNQKYLDMAKLDSDFMYQTKDDHCGGGVWWTTIKDYKNAIPNELFIKLAASLHNRIPGDTKYLSQAIDILTWFEQSGMYNSDNLINDGLTDDCKNNGRDTWTYNQGVILGGLVQLQIATGDNVYLDKARKIADAVLRSSHLNPEGELNRALPNRPYTAYLRGLADVIYERDRNSLDQYGVHYAGPFTIPSAANQHSALEVFTAAV</sequence>
<evidence type="ECO:0008006" key="4">
    <source>
        <dbReference type="Google" id="ProtNLM"/>
    </source>
</evidence>
<dbReference type="PANTHER" id="PTHR47791:SF3">
    <property type="entry name" value="MEIOTICALLY UP-REGULATED GENE 191 PROTEIN"/>
    <property type="match status" value="1"/>
</dbReference>
<gene>
    <name evidence="2" type="ORF">AFUS01_LOCUS44892</name>
</gene>
<dbReference type="Pfam" id="PF03663">
    <property type="entry name" value="Glyco_hydro_76"/>
    <property type="match status" value="1"/>
</dbReference>
<dbReference type="Proteomes" id="UP000708208">
    <property type="component" value="Unassembled WGS sequence"/>
</dbReference>
<feature type="signal peptide" evidence="1">
    <location>
        <begin position="1"/>
        <end position="22"/>
    </location>
</feature>